<evidence type="ECO:0000259" key="2">
    <source>
        <dbReference type="Pfam" id="PF18990"/>
    </source>
</evidence>
<accession>A0A931AUY0</accession>
<evidence type="ECO:0000313" key="3">
    <source>
        <dbReference type="EMBL" id="MBF8436955.1"/>
    </source>
</evidence>
<gene>
    <name evidence="3" type="ORF">I0Q91_07700</name>
</gene>
<dbReference type="Pfam" id="PF18990">
    <property type="entry name" value="DUF5723"/>
    <property type="match status" value="1"/>
</dbReference>
<dbReference type="Proteomes" id="UP000621436">
    <property type="component" value="Unassembled WGS sequence"/>
</dbReference>
<evidence type="ECO:0000313" key="4">
    <source>
        <dbReference type="Proteomes" id="UP000621436"/>
    </source>
</evidence>
<reference evidence="3" key="1">
    <citation type="submission" date="2020-11" db="EMBL/GenBank/DDBJ databases">
        <title>Halonatronomonas betainensis gen. nov., sp. nov. a novel haloalkaliphilic representative of the family Halanaerobiacae capable of betaine degradation.</title>
        <authorList>
            <person name="Boltyanskaya Y."/>
            <person name="Kevbrin V."/>
            <person name="Detkova E."/>
            <person name="Grouzdev D.S."/>
            <person name="Koziaeva V."/>
            <person name="Zhilina T."/>
        </authorList>
    </citation>
    <scope>NUCLEOTIDE SEQUENCE</scope>
    <source>
        <strain evidence="3">Z-7014</strain>
    </source>
</reference>
<keyword evidence="4" id="KW-1185">Reference proteome</keyword>
<protein>
    <recommendedName>
        <fullName evidence="2">DUF5723 domain-containing protein</fullName>
    </recommendedName>
</protein>
<evidence type="ECO:0000256" key="1">
    <source>
        <dbReference type="SAM" id="SignalP"/>
    </source>
</evidence>
<feature type="signal peptide" evidence="1">
    <location>
        <begin position="1"/>
        <end position="21"/>
    </location>
</feature>
<comment type="caution">
    <text evidence="3">The sequence shown here is derived from an EMBL/GenBank/DDBJ whole genome shotgun (WGS) entry which is preliminary data.</text>
</comment>
<proteinExistence type="predicted"/>
<dbReference type="InterPro" id="IPR043781">
    <property type="entry name" value="DUF5723"/>
</dbReference>
<organism evidence="3 4">
    <name type="scientific">Halonatronomonas betaini</name>
    <dbReference type="NCBI Taxonomy" id="2778430"/>
    <lineage>
        <taxon>Bacteria</taxon>
        <taxon>Bacillati</taxon>
        <taxon>Bacillota</taxon>
        <taxon>Clostridia</taxon>
        <taxon>Halanaerobiales</taxon>
        <taxon>Halarsenatibacteraceae</taxon>
        <taxon>Halonatronomonas</taxon>
    </lineage>
</organism>
<name>A0A931AUY0_9FIRM</name>
<sequence length="440" mass="48972">MKKLVVLVIAIMLVASVSVSANSPVSLFPGETDNIDRNPAMLSLTDYDYALQLNPFYGGAFNNAWTFNQVFDNLNAYLDDSRKRNILESISDNGLGVGAELNSGLAFGRNDWGLRTGLKSYAAATIDKEVFEFILEGMATDDEPSIDLRLDNTRFNARAVVDTGYARGFAYEDISEQIGSEQLDEMIADWESFYVGFGVHHLLGLANVDGGLTGNANLEFTDETSIEVDGRMQFDYTTPADDGLGQGLAMDFGFWGSPNPEWEVGFAVNNLGFVRWPSATRYSLEEEIYIRLESADELDGGFRFVDRDGNEIDDFEDLIESDEVTEERIGSYMTASPVSIKVDAVYDAHPNVDLGGSVGFYQAPRNNFSLAFASKFTYPEFMPVTLGINYDTFRRNISLPFKLGFRTERWDILNLYVSDLRMIPAHGRGLTVGFSTGFRF</sequence>
<keyword evidence="1" id="KW-0732">Signal</keyword>
<dbReference type="EMBL" id="JADPIE010000004">
    <property type="protein sequence ID" value="MBF8436955.1"/>
    <property type="molecule type" value="Genomic_DNA"/>
</dbReference>
<feature type="chain" id="PRO_5038061321" description="DUF5723 domain-containing protein" evidence="1">
    <location>
        <begin position="22"/>
        <end position="440"/>
    </location>
</feature>
<dbReference type="AlphaFoldDB" id="A0A931AUY0"/>
<dbReference type="RefSeq" id="WP_270453883.1">
    <property type="nucleotide sequence ID" value="NZ_JADPIE010000004.1"/>
</dbReference>
<feature type="domain" description="DUF5723" evidence="2">
    <location>
        <begin position="47"/>
        <end position="391"/>
    </location>
</feature>